<evidence type="ECO:0000313" key="2">
    <source>
        <dbReference type="EMBL" id="EGO21862.1"/>
    </source>
</evidence>
<dbReference type="KEGG" id="sla:SERLADRAFT_474852"/>
<dbReference type="Proteomes" id="UP000008064">
    <property type="component" value="Unassembled WGS sequence"/>
</dbReference>
<accession>F8P5H5</accession>
<evidence type="ECO:0000256" key="1">
    <source>
        <dbReference type="SAM" id="MobiDB-lite"/>
    </source>
</evidence>
<reference evidence="2" key="1">
    <citation type="submission" date="2011-04" db="EMBL/GenBank/DDBJ databases">
        <title>Evolution of plant cell wall degrading machinery underlies the functional diversity of forest fungi.</title>
        <authorList>
            <consortium name="US DOE Joint Genome Institute (JGI-PGF)"/>
            <person name="Eastwood D.C."/>
            <person name="Floudas D."/>
            <person name="Binder M."/>
            <person name="Majcherczyk A."/>
            <person name="Schneider P."/>
            <person name="Aerts A."/>
            <person name="Asiegbu F.O."/>
            <person name="Baker S.E."/>
            <person name="Barry K."/>
            <person name="Bendiksby M."/>
            <person name="Blumentritt M."/>
            <person name="Coutinho P.M."/>
            <person name="Cullen D."/>
            <person name="Cullen D."/>
            <person name="Gathman A."/>
            <person name="Goodell B."/>
            <person name="Henrissat B."/>
            <person name="Ihrmark K."/>
            <person name="Kauserud H."/>
            <person name="Kohler A."/>
            <person name="LaButti K."/>
            <person name="Lapidus A."/>
            <person name="Lavin J.L."/>
            <person name="Lee Y.-H."/>
            <person name="Lindquist E."/>
            <person name="Lilly W."/>
            <person name="Lucas S."/>
            <person name="Morin E."/>
            <person name="Murat C."/>
            <person name="Oguiza J.A."/>
            <person name="Park J."/>
            <person name="Pisabarro A.G."/>
            <person name="Riley R."/>
            <person name="Rosling A."/>
            <person name="Salamov A."/>
            <person name="Schmidt O."/>
            <person name="Schmutz J."/>
            <person name="Skrede I."/>
            <person name="Stenlid J."/>
            <person name="Wiebenga A."/>
            <person name="Xie X."/>
            <person name="Kues U."/>
            <person name="Hibbett D.S."/>
            <person name="Hoffmeister D."/>
            <person name="Hogberg N."/>
            <person name="Martin F."/>
            <person name="Grigoriev I.V."/>
            <person name="Watkinson S.C."/>
        </authorList>
    </citation>
    <scope>NUCLEOTIDE SEQUENCE</scope>
    <source>
        <strain evidence="2">S7.9</strain>
    </source>
</reference>
<sequence length="184" mass="20480">MDHHCQIVTQRRPQTATSSLEHRRARRRCSSEQDDLVVRVRLDKLVALHLDSRGKGIGRGGKGGGECALDIVQIDEQTVHLNVPRTPAFDHNGTVFHQLSDIVRPEQPLFLLPHPEHVCRSFLVAKIRSGRLRSHEAYNTGGAGSILGDDAVGSGVEEDKGRTALGGAERDGRWHRIRWSNEHL</sequence>
<dbReference type="OrthoDB" id="2677498at2759"/>
<organism>
    <name type="scientific">Serpula lacrymans var. lacrymans (strain S7.9)</name>
    <name type="common">Dry rot fungus</name>
    <dbReference type="NCBI Taxonomy" id="578457"/>
    <lineage>
        <taxon>Eukaryota</taxon>
        <taxon>Fungi</taxon>
        <taxon>Dikarya</taxon>
        <taxon>Basidiomycota</taxon>
        <taxon>Agaricomycotina</taxon>
        <taxon>Agaricomycetes</taxon>
        <taxon>Agaricomycetidae</taxon>
        <taxon>Boletales</taxon>
        <taxon>Coniophorineae</taxon>
        <taxon>Serpulaceae</taxon>
        <taxon>Serpula</taxon>
    </lineage>
</organism>
<protein>
    <submittedName>
        <fullName evidence="2">Uncharacterized protein</fullName>
    </submittedName>
</protein>
<feature type="region of interest" description="Disordered" evidence="1">
    <location>
        <begin position="1"/>
        <end position="26"/>
    </location>
</feature>
<gene>
    <name evidence="2" type="ORF">SERLADRAFT_474852</name>
</gene>
<dbReference type="AlphaFoldDB" id="F8P5H5"/>
<name>F8P5H5_SERL9</name>
<proteinExistence type="predicted"/>
<dbReference type="GeneID" id="18820542"/>
<feature type="compositionally biased region" description="Polar residues" evidence="1">
    <location>
        <begin position="7"/>
        <end position="19"/>
    </location>
</feature>
<dbReference type="EMBL" id="GL945438">
    <property type="protein sequence ID" value="EGO21862.1"/>
    <property type="molecule type" value="Genomic_DNA"/>
</dbReference>
<dbReference type="RefSeq" id="XP_007321648.1">
    <property type="nucleotide sequence ID" value="XM_007321586.1"/>
</dbReference>
<dbReference type="HOGENOM" id="CLU_1469067_0_0_1"/>